<keyword evidence="3" id="KW-0479">Metal-binding</keyword>
<evidence type="ECO:0000256" key="6">
    <source>
        <dbReference type="ARBA" id="ARBA00023033"/>
    </source>
</evidence>
<dbReference type="GO" id="GO:0005506">
    <property type="term" value="F:iron ion binding"/>
    <property type="evidence" value="ECO:0007669"/>
    <property type="project" value="InterPro"/>
</dbReference>
<comment type="caution">
    <text evidence="7">The sequence shown here is derived from an EMBL/GenBank/DDBJ whole genome shotgun (WGS) entry which is preliminary data.</text>
</comment>
<evidence type="ECO:0000256" key="4">
    <source>
        <dbReference type="ARBA" id="ARBA00023002"/>
    </source>
</evidence>
<dbReference type="RefSeq" id="WP_167172571.1">
    <property type="nucleotide sequence ID" value="NZ_JAAOYM010000001.1"/>
</dbReference>
<dbReference type="PRINTS" id="PR00359">
    <property type="entry name" value="BP450"/>
</dbReference>
<evidence type="ECO:0000256" key="2">
    <source>
        <dbReference type="ARBA" id="ARBA00022617"/>
    </source>
</evidence>
<name>A0A7X5ZRP4_9PSEU</name>
<evidence type="ECO:0000256" key="1">
    <source>
        <dbReference type="ARBA" id="ARBA00010617"/>
    </source>
</evidence>
<evidence type="ECO:0000256" key="5">
    <source>
        <dbReference type="ARBA" id="ARBA00023004"/>
    </source>
</evidence>
<protein>
    <submittedName>
        <fullName evidence="7">Cytochrome P450</fullName>
    </submittedName>
</protein>
<gene>
    <name evidence="7" type="ORF">FHU38_003402</name>
</gene>
<evidence type="ECO:0000313" key="8">
    <source>
        <dbReference type="Proteomes" id="UP000545493"/>
    </source>
</evidence>
<organism evidence="7 8">
    <name type="scientific">Saccharomonospora amisosensis</name>
    <dbReference type="NCBI Taxonomy" id="1128677"/>
    <lineage>
        <taxon>Bacteria</taxon>
        <taxon>Bacillati</taxon>
        <taxon>Actinomycetota</taxon>
        <taxon>Actinomycetes</taxon>
        <taxon>Pseudonocardiales</taxon>
        <taxon>Pseudonocardiaceae</taxon>
        <taxon>Saccharomonospora</taxon>
    </lineage>
</organism>
<dbReference type="Proteomes" id="UP000545493">
    <property type="component" value="Unassembled WGS sequence"/>
</dbReference>
<proteinExistence type="inferred from homology"/>
<keyword evidence="2" id="KW-0349">Heme</keyword>
<sequence length="386" mass="43478">MSSDMWMVSDESAKVFVVTTYQDLAYVLEHPDLFPSGNKTGPEDPPEVQEELAAGIPKAKTLYESDQPGHTRLRALIQSAWTPGRIKRWEPRIRQQADAVIDTLIERGSAEFFNDYAEPLMNSAILDFMGVPAEDHEKIKYWDKLWVKVFIPGHPLEDQRAAAKEIVEYQRYLEALFEDRRANPRDDLASELVHARTEDGSQLTMSELVWGLMELYGAGFGNTTEGLANILYLLLSDRKLWERLVDDRTQVENAVEEGLRMDGPVQWLSREAAEDVELSGVLIPKGSTVIVSYVAANRDPADFPNPDTFDVDRRGVSSTGAKHVAHGRGIHYCVGAGWSRTAIRIGLEALLDRMPNLALREGYEPDYHLPAPMIRCVQSVPVTWTR</sequence>
<evidence type="ECO:0000256" key="3">
    <source>
        <dbReference type="ARBA" id="ARBA00022723"/>
    </source>
</evidence>
<dbReference type="FunFam" id="1.10.630.10:FF:000018">
    <property type="entry name" value="Cytochrome P450 monooxygenase"/>
    <property type="match status" value="1"/>
</dbReference>
<dbReference type="SUPFAM" id="SSF48264">
    <property type="entry name" value="Cytochrome P450"/>
    <property type="match status" value="1"/>
</dbReference>
<keyword evidence="4" id="KW-0560">Oxidoreductase</keyword>
<dbReference type="InterPro" id="IPR002397">
    <property type="entry name" value="Cyt_P450_B"/>
</dbReference>
<accession>A0A7X5ZRP4</accession>
<dbReference type="Pfam" id="PF00067">
    <property type="entry name" value="p450"/>
    <property type="match status" value="1"/>
</dbReference>
<reference evidence="7 8" key="1">
    <citation type="submission" date="2020-03" db="EMBL/GenBank/DDBJ databases">
        <title>Sequencing the genomes of 1000 actinobacteria strains.</title>
        <authorList>
            <person name="Klenk H.-P."/>
        </authorList>
    </citation>
    <scope>NUCLEOTIDE SEQUENCE [LARGE SCALE GENOMIC DNA]</scope>
    <source>
        <strain evidence="7 8">DSM 45685</strain>
    </source>
</reference>
<dbReference type="AlphaFoldDB" id="A0A7X5ZRP4"/>
<dbReference type="GO" id="GO:0020037">
    <property type="term" value="F:heme binding"/>
    <property type="evidence" value="ECO:0007669"/>
    <property type="project" value="InterPro"/>
</dbReference>
<dbReference type="Gene3D" id="1.10.630.10">
    <property type="entry name" value="Cytochrome P450"/>
    <property type="match status" value="1"/>
</dbReference>
<dbReference type="EMBL" id="JAAOYM010000001">
    <property type="protein sequence ID" value="NIJ13058.1"/>
    <property type="molecule type" value="Genomic_DNA"/>
</dbReference>
<keyword evidence="5" id="KW-0408">Iron</keyword>
<dbReference type="InterPro" id="IPR001128">
    <property type="entry name" value="Cyt_P450"/>
</dbReference>
<keyword evidence="8" id="KW-1185">Reference proteome</keyword>
<comment type="similarity">
    <text evidence="1">Belongs to the cytochrome P450 family.</text>
</comment>
<dbReference type="GO" id="GO:0016705">
    <property type="term" value="F:oxidoreductase activity, acting on paired donors, with incorporation or reduction of molecular oxygen"/>
    <property type="evidence" value="ECO:0007669"/>
    <property type="project" value="InterPro"/>
</dbReference>
<dbReference type="PANTHER" id="PTHR46696">
    <property type="entry name" value="P450, PUTATIVE (EUROFUNG)-RELATED"/>
    <property type="match status" value="1"/>
</dbReference>
<dbReference type="InterPro" id="IPR036396">
    <property type="entry name" value="Cyt_P450_sf"/>
</dbReference>
<keyword evidence="6" id="KW-0503">Monooxygenase</keyword>
<dbReference type="PANTHER" id="PTHR46696:SF6">
    <property type="entry name" value="P450, PUTATIVE (EUROFUNG)-RELATED"/>
    <property type="match status" value="1"/>
</dbReference>
<evidence type="ECO:0000313" key="7">
    <source>
        <dbReference type="EMBL" id="NIJ13058.1"/>
    </source>
</evidence>
<dbReference type="GO" id="GO:0004497">
    <property type="term" value="F:monooxygenase activity"/>
    <property type="evidence" value="ECO:0007669"/>
    <property type="project" value="UniProtKB-KW"/>
</dbReference>